<protein>
    <recommendedName>
        <fullName evidence="6">Zinc finger DksA/TraR C4-type domain-containing protein</fullName>
    </recommendedName>
</protein>
<keyword evidence="3" id="KW-0862">Zinc</keyword>
<dbReference type="EMBL" id="PFEL01000060">
    <property type="protein sequence ID" value="PJE69105.1"/>
    <property type="molecule type" value="Genomic_DNA"/>
</dbReference>
<organism evidence="7 8">
    <name type="scientific">Candidatus Shapirobacteria bacterium CG10_big_fil_rev_8_21_14_0_10_38_14</name>
    <dbReference type="NCBI Taxonomy" id="1974483"/>
    <lineage>
        <taxon>Bacteria</taxon>
        <taxon>Candidatus Shapironibacteriota</taxon>
    </lineage>
</organism>
<accession>A0A2M8L5J2</accession>
<dbReference type="InterPro" id="IPR000962">
    <property type="entry name" value="Znf_DskA_TraR"/>
</dbReference>
<evidence type="ECO:0000256" key="4">
    <source>
        <dbReference type="PROSITE-ProRule" id="PRU00510"/>
    </source>
</evidence>
<proteinExistence type="predicted"/>
<evidence type="ECO:0000256" key="2">
    <source>
        <dbReference type="ARBA" id="ARBA00022771"/>
    </source>
</evidence>
<evidence type="ECO:0000313" key="7">
    <source>
        <dbReference type="EMBL" id="PJE69105.1"/>
    </source>
</evidence>
<dbReference type="Pfam" id="PF01258">
    <property type="entry name" value="zf-dskA_traR"/>
    <property type="match status" value="1"/>
</dbReference>
<gene>
    <name evidence="7" type="ORF">COU96_01545</name>
</gene>
<evidence type="ECO:0000313" key="8">
    <source>
        <dbReference type="Proteomes" id="UP000229500"/>
    </source>
</evidence>
<feature type="zinc finger region" description="dksA C4-type" evidence="4">
    <location>
        <begin position="83"/>
        <end position="107"/>
    </location>
</feature>
<name>A0A2M8L5J2_9BACT</name>
<dbReference type="PANTHER" id="PTHR33823">
    <property type="entry name" value="RNA POLYMERASE-BINDING TRANSCRIPTION FACTOR DKSA-RELATED"/>
    <property type="match status" value="1"/>
</dbReference>
<evidence type="ECO:0000256" key="1">
    <source>
        <dbReference type="ARBA" id="ARBA00022723"/>
    </source>
</evidence>
<sequence length="116" mass="13324">MITQEEKDRVRRELEPKKRNLEEASNRFSANAKLREAPKNREELAVFSTDLKKEETNHKATEEMLKAVTAALGRLDDGTWGECVDCGNEISEDRRAAMCWVSRCKPCQEKKGVKVR</sequence>
<feature type="domain" description="Zinc finger DksA/TraR C4-type" evidence="6">
    <location>
        <begin position="81"/>
        <end position="110"/>
    </location>
</feature>
<dbReference type="PANTHER" id="PTHR33823:SF4">
    <property type="entry name" value="GENERAL STRESS PROTEIN 16O"/>
    <property type="match status" value="1"/>
</dbReference>
<reference evidence="8" key="1">
    <citation type="submission" date="2017-09" db="EMBL/GenBank/DDBJ databases">
        <title>Depth-based differentiation of microbial function through sediment-hosted aquifers and enrichment of novel symbionts in the deep terrestrial subsurface.</title>
        <authorList>
            <person name="Probst A.J."/>
            <person name="Ladd B."/>
            <person name="Jarett J.K."/>
            <person name="Geller-Mcgrath D.E."/>
            <person name="Sieber C.M.K."/>
            <person name="Emerson J.B."/>
            <person name="Anantharaman K."/>
            <person name="Thomas B.C."/>
            <person name="Malmstrom R."/>
            <person name="Stieglmeier M."/>
            <person name="Klingl A."/>
            <person name="Woyke T."/>
            <person name="Ryan C.M."/>
            <person name="Banfield J.F."/>
        </authorList>
    </citation>
    <scope>NUCLEOTIDE SEQUENCE [LARGE SCALE GENOMIC DNA]</scope>
</reference>
<evidence type="ECO:0000259" key="6">
    <source>
        <dbReference type="Pfam" id="PF01258"/>
    </source>
</evidence>
<evidence type="ECO:0000256" key="5">
    <source>
        <dbReference type="SAM" id="MobiDB-lite"/>
    </source>
</evidence>
<keyword evidence="2" id="KW-0863">Zinc-finger</keyword>
<dbReference type="AlphaFoldDB" id="A0A2M8L5J2"/>
<dbReference type="SUPFAM" id="SSF57716">
    <property type="entry name" value="Glucocorticoid receptor-like (DNA-binding domain)"/>
    <property type="match status" value="1"/>
</dbReference>
<dbReference type="Proteomes" id="UP000229500">
    <property type="component" value="Unassembled WGS sequence"/>
</dbReference>
<dbReference type="Gene3D" id="1.20.120.910">
    <property type="entry name" value="DksA, coiled-coil domain"/>
    <property type="match status" value="1"/>
</dbReference>
<evidence type="ECO:0000256" key="3">
    <source>
        <dbReference type="ARBA" id="ARBA00022833"/>
    </source>
</evidence>
<feature type="region of interest" description="Disordered" evidence="5">
    <location>
        <begin position="1"/>
        <end position="30"/>
    </location>
</feature>
<dbReference type="PROSITE" id="PS51128">
    <property type="entry name" value="ZF_DKSA_2"/>
    <property type="match status" value="1"/>
</dbReference>
<comment type="caution">
    <text evidence="7">The sequence shown here is derived from an EMBL/GenBank/DDBJ whole genome shotgun (WGS) entry which is preliminary data.</text>
</comment>
<keyword evidence="1" id="KW-0479">Metal-binding</keyword>
<feature type="compositionally biased region" description="Basic and acidic residues" evidence="5">
    <location>
        <begin position="1"/>
        <end position="25"/>
    </location>
</feature>
<dbReference type="GO" id="GO:0008270">
    <property type="term" value="F:zinc ion binding"/>
    <property type="evidence" value="ECO:0007669"/>
    <property type="project" value="UniProtKB-KW"/>
</dbReference>